<keyword evidence="3" id="KW-1185">Reference proteome</keyword>
<dbReference type="Proteomes" id="UP001240984">
    <property type="component" value="Unassembled WGS sequence"/>
</dbReference>
<evidence type="ECO:0000256" key="1">
    <source>
        <dbReference type="SAM" id="MobiDB-lite"/>
    </source>
</evidence>
<accession>A0ABT9MP89</accession>
<gene>
    <name evidence="2" type="ORF">J2S43_001716</name>
</gene>
<feature type="region of interest" description="Disordered" evidence="1">
    <location>
        <begin position="1"/>
        <end position="22"/>
    </location>
</feature>
<dbReference type="RefSeq" id="WP_306828223.1">
    <property type="nucleotide sequence ID" value="NZ_JAUSRA010000001.1"/>
</dbReference>
<organism evidence="2 3">
    <name type="scientific">Catenuloplanes nepalensis</name>
    <dbReference type="NCBI Taxonomy" id="587533"/>
    <lineage>
        <taxon>Bacteria</taxon>
        <taxon>Bacillati</taxon>
        <taxon>Actinomycetota</taxon>
        <taxon>Actinomycetes</taxon>
        <taxon>Micromonosporales</taxon>
        <taxon>Micromonosporaceae</taxon>
        <taxon>Catenuloplanes</taxon>
    </lineage>
</organism>
<evidence type="ECO:0000313" key="3">
    <source>
        <dbReference type="Proteomes" id="UP001240984"/>
    </source>
</evidence>
<comment type="caution">
    <text evidence="2">The sequence shown here is derived from an EMBL/GenBank/DDBJ whole genome shotgun (WGS) entry which is preliminary data.</text>
</comment>
<reference evidence="2 3" key="1">
    <citation type="submission" date="2023-07" db="EMBL/GenBank/DDBJ databases">
        <title>Sequencing the genomes of 1000 actinobacteria strains.</title>
        <authorList>
            <person name="Klenk H.-P."/>
        </authorList>
    </citation>
    <scope>NUCLEOTIDE SEQUENCE [LARGE SCALE GENOMIC DNA]</scope>
    <source>
        <strain evidence="2 3">DSM 44710</strain>
    </source>
</reference>
<dbReference type="EMBL" id="JAUSRA010000001">
    <property type="protein sequence ID" value="MDP9793204.1"/>
    <property type="molecule type" value="Genomic_DNA"/>
</dbReference>
<protein>
    <submittedName>
        <fullName evidence="2">Uncharacterized protein</fullName>
    </submittedName>
</protein>
<name>A0ABT9MP89_9ACTN</name>
<proteinExistence type="predicted"/>
<sequence length="43" mass="4659">MCTVVAQNRDDAPPAPTGFDVDGMTDLIQRDVDVSYEVPIVHA</sequence>
<evidence type="ECO:0000313" key="2">
    <source>
        <dbReference type="EMBL" id="MDP9793204.1"/>
    </source>
</evidence>